<feature type="region of interest" description="Disordered" evidence="1">
    <location>
        <begin position="234"/>
        <end position="253"/>
    </location>
</feature>
<feature type="compositionally biased region" description="Acidic residues" evidence="1">
    <location>
        <begin position="155"/>
        <end position="164"/>
    </location>
</feature>
<keyword evidence="3" id="KW-1185">Reference proteome</keyword>
<dbReference type="GO" id="GO:0000462">
    <property type="term" value="P:maturation of SSU-rRNA from tricistronic rRNA transcript (SSU-rRNA, 5.8S rRNA, LSU-rRNA)"/>
    <property type="evidence" value="ECO:0007669"/>
    <property type="project" value="TreeGrafter"/>
</dbReference>
<dbReference type="Proteomes" id="UP000026961">
    <property type="component" value="Chromosome 1"/>
</dbReference>
<evidence type="ECO:0000256" key="1">
    <source>
        <dbReference type="SAM" id="MobiDB-lite"/>
    </source>
</evidence>
<feature type="region of interest" description="Disordered" evidence="1">
    <location>
        <begin position="76"/>
        <end position="165"/>
    </location>
</feature>
<feature type="compositionally biased region" description="Polar residues" evidence="1">
    <location>
        <begin position="10"/>
        <end position="24"/>
    </location>
</feature>
<feature type="compositionally biased region" description="Basic residues" evidence="1">
    <location>
        <begin position="288"/>
        <end position="306"/>
    </location>
</feature>
<dbReference type="GO" id="GO:0005730">
    <property type="term" value="C:nucleolus"/>
    <property type="evidence" value="ECO:0007669"/>
    <property type="project" value="TreeGrafter"/>
</dbReference>
<evidence type="ECO:0000313" key="3">
    <source>
        <dbReference type="Proteomes" id="UP000026961"/>
    </source>
</evidence>
<dbReference type="PANTHER" id="PTHR28096">
    <property type="entry name" value="PROTEIN FAF1"/>
    <property type="match status" value="1"/>
</dbReference>
<name>A0A0D9Y5F6_9ORYZ</name>
<feature type="compositionally biased region" description="Basic and acidic residues" evidence="1">
    <location>
        <begin position="143"/>
        <end position="154"/>
    </location>
</feature>
<protein>
    <submittedName>
        <fullName evidence="2">Uncharacterized protein</fullName>
    </submittedName>
</protein>
<sequence>MTRPAHTPCLQPSPTPTCVQPTTRRATHPLLPPSPRRPPLPAEPSLRLRPNLLRARAAAAASTDGRVKDLVGGIWGWEQQEEEGRRERMVKGRPKPTPVNAPAEVVFDPSAPGARRPRRPGAPSSSSSTGEWHNFMGSSLSDMYRKPAAEKSDDTSDDDEEPDIDIGKLLKDVELFGASTWKERKQLENRKVVQLGGKAIKKHRTPLSVSKPAMKNQKKREEKKAEEERLLGIFRKRDSKNSKAQKIRPEDRVLRATQGHFKNGILDVKHLLAPPKPSGRDAPEQKMRMGKKNGKGKQKGGRRKRR</sequence>
<dbReference type="InterPro" id="IPR027973">
    <property type="entry name" value="FSAF1-like"/>
</dbReference>
<dbReference type="STRING" id="40148.A0A0D9Y5F6"/>
<evidence type="ECO:0000313" key="2">
    <source>
        <dbReference type="EnsemblPlants" id="OGLUM01G08950.2"/>
    </source>
</evidence>
<feature type="compositionally biased region" description="Basic and acidic residues" evidence="1">
    <location>
        <begin position="278"/>
        <end position="287"/>
    </location>
</feature>
<feature type="region of interest" description="Disordered" evidence="1">
    <location>
        <begin position="1"/>
        <end position="48"/>
    </location>
</feature>
<feature type="compositionally biased region" description="Basic and acidic residues" evidence="1">
    <location>
        <begin position="219"/>
        <end position="228"/>
    </location>
</feature>
<feature type="compositionally biased region" description="Pro residues" evidence="1">
    <location>
        <begin position="30"/>
        <end position="42"/>
    </location>
</feature>
<dbReference type="EnsemblPlants" id="OGLUM01G08950.2">
    <property type="protein sequence ID" value="OGLUM01G08950.2"/>
    <property type="gene ID" value="OGLUM01G08950"/>
</dbReference>
<reference evidence="2" key="3">
    <citation type="submission" date="2018-05" db="EMBL/GenBank/DDBJ databases">
        <title>OgluRS3 (Oryza glumaepatula Reference Sequence Version 3).</title>
        <authorList>
            <person name="Zhang J."/>
            <person name="Kudrna D."/>
            <person name="Lee S."/>
            <person name="Talag J."/>
            <person name="Welchert J."/>
            <person name="Wing R.A."/>
        </authorList>
    </citation>
    <scope>NUCLEOTIDE SEQUENCE [LARGE SCALE GENOMIC DNA]</scope>
</reference>
<accession>A0A0D9Y5F6</accession>
<organism evidence="2">
    <name type="scientific">Oryza glumipatula</name>
    <dbReference type="NCBI Taxonomy" id="40148"/>
    <lineage>
        <taxon>Eukaryota</taxon>
        <taxon>Viridiplantae</taxon>
        <taxon>Streptophyta</taxon>
        <taxon>Embryophyta</taxon>
        <taxon>Tracheophyta</taxon>
        <taxon>Spermatophyta</taxon>
        <taxon>Magnoliopsida</taxon>
        <taxon>Liliopsida</taxon>
        <taxon>Poales</taxon>
        <taxon>Poaceae</taxon>
        <taxon>BOP clade</taxon>
        <taxon>Oryzoideae</taxon>
        <taxon>Oryzeae</taxon>
        <taxon>Oryzinae</taxon>
        <taxon>Oryza</taxon>
    </lineage>
</organism>
<dbReference type="eggNOG" id="ENOG502S2K0">
    <property type="taxonomic scope" value="Eukaryota"/>
</dbReference>
<proteinExistence type="predicted"/>
<dbReference type="PANTHER" id="PTHR28096:SF1">
    <property type="entry name" value="PROTEIN FAF1"/>
    <property type="match status" value="1"/>
</dbReference>
<dbReference type="InterPro" id="IPR053030">
    <property type="entry name" value="Ribosomal_biogenesis_FAF1-like"/>
</dbReference>
<dbReference type="AlphaFoldDB" id="A0A0D9Y5F6"/>
<reference evidence="2" key="1">
    <citation type="submission" date="2013-08" db="EMBL/GenBank/DDBJ databases">
        <title>Oryza genome evolution.</title>
        <authorList>
            <person name="Wing R.A."/>
            <person name="Panaud O."/>
            <person name="Oliveira A.C."/>
        </authorList>
    </citation>
    <scope>NUCLEOTIDE SEQUENCE</scope>
</reference>
<feature type="region of interest" description="Disordered" evidence="1">
    <location>
        <begin position="197"/>
        <end position="228"/>
    </location>
</feature>
<feature type="region of interest" description="Disordered" evidence="1">
    <location>
        <begin position="265"/>
        <end position="306"/>
    </location>
</feature>
<dbReference type="Pfam" id="PF15375">
    <property type="entry name" value="FSAF1"/>
    <property type="match status" value="1"/>
</dbReference>
<reference evidence="2" key="2">
    <citation type="submission" date="2015-04" db="UniProtKB">
        <authorList>
            <consortium name="EnsemblPlants"/>
        </authorList>
    </citation>
    <scope>IDENTIFICATION</scope>
</reference>
<dbReference type="Gramene" id="OGLUM01G08950.2">
    <property type="protein sequence ID" value="OGLUM01G08950.2"/>
    <property type="gene ID" value="OGLUM01G08950"/>
</dbReference>